<dbReference type="PANTHER" id="PTHR42852:SF13">
    <property type="entry name" value="PROTEIN DIPZ"/>
    <property type="match status" value="1"/>
</dbReference>
<dbReference type="PROSITE" id="PS51352">
    <property type="entry name" value="THIOREDOXIN_2"/>
    <property type="match status" value="1"/>
</dbReference>
<organism evidence="3">
    <name type="scientific">freshwater metagenome</name>
    <dbReference type="NCBI Taxonomy" id="449393"/>
    <lineage>
        <taxon>unclassified sequences</taxon>
        <taxon>metagenomes</taxon>
        <taxon>ecological metagenomes</taxon>
    </lineage>
</organism>
<proteinExistence type="predicted"/>
<dbReference type="InterPro" id="IPR000866">
    <property type="entry name" value="AhpC/TSA"/>
</dbReference>
<dbReference type="SUPFAM" id="SSF52833">
    <property type="entry name" value="Thioredoxin-like"/>
    <property type="match status" value="1"/>
</dbReference>
<dbReference type="InterPro" id="IPR013766">
    <property type="entry name" value="Thioredoxin_domain"/>
</dbReference>
<evidence type="ECO:0000313" key="4">
    <source>
        <dbReference type="EMBL" id="CAB5032633.1"/>
    </source>
</evidence>
<dbReference type="EMBL" id="CAFBLT010000003">
    <property type="protein sequence ID" value="CAB4882889.1"/>
    <property type="molecule type" value="Genomic_DNA"/>
</dbReference>
<dbReference type="GO" id="GO:0016491">
    <property type="term" value="F:oxidoreductase activity"/>
    <property type="evidence" value="ECO:0007669"/>
    <property type="project" value="InterPro"/>
</dbReference>
<reference evidence="3" key="1">
    <citation type="submission" date="2020-05" db="EMBL/GenBank/DDBJ databases">
        <authorList>
            <person name="Chiriac C."/>
            <person name="Salcher M."/>
            <person name="Ghai R."/>
            <person name="Kavagutti S V."/>
        </authorList>
    </citation>
    <scope>NUCLEOTIDE SEQUENCE</scope>
</reference>
<dbReference type="InterPro" id="IPR036249">
    <property type="entry name" value="Thioredoxin-like_sf"/>
</dbReference>
<name>A0A6J7ERZ8_9ZZZZ</name>
<feature type="domain" description="Thioredoxin" evidence="1">
    <location>
        <begin position="98"/>
        <end position="248"/>
    </location>
</feature>
<evidence type="ECO:0000313" key="2">
    <source>
        <dbReference type="EMBL" id="CAB4829878.1"/>
    </source>
</evidence>
<dbReference type="PANTHER" id="PTHR42852">
    <property type="entry name" value="THIOL:DISULFIDE INTERCHANGE PROTEIN DSBE"/>
    <property type="match status" value="1"/>
</dbReference>
<evidence type="ECO:0000313" key="3">
    <source>
        <dbReference type="EMBL" id="CAB4882889.1"/>
    </source>
</evidence>
<dbReference type="EMBL" id="CAFABE010000047">
    <property type="protein sequence ID" value="CAB4829878.1"/>
    <property type="molecule type" value="Genomic_DNA"/>
</dbReference>
<dbReference type="InterPro" id="IPR050553">
    <property type="entry name" value="Thioredoxin_ResA/DsbE_sf"/>
</dbReference>
<dbReference type="Gene3D" id="3.40.30.10">
    <property type="entry name" value="Glutaredoxin"/>
    <property type="match status" value="1"/>
</dbReference>
<dbReference type="GO" id="GO:0016209">
    <property type="term" value="F:antioxidant activity"/>
    <property type="evidence" value="ECO:0007669"/>
    <property type="project" value="InterPro"/>
</dbReference>
<dbReference type="CDD" id="cd02966">
    <property type="entry name" value="TlpA_like_family"/>
    <property type="match status" value="1"/>
</dbReference>
<evidence type="ECO:0000259" key="1">
    <source>
        <dbReference type="PROSITE" id="PS51352"/>
    </source>
</evidence>
<dbReference type="Pfam" id="PF00578">
    <property type="entry name" value="AhpC-TSA"/>
    <property type="match status" value="1"/>
</dbReference>
<sequence>MSLVTVITDDALSAPGLVKNNRVCVETTSLEMVTGWIRKPEGLCRGEVCVPVREPEALESDGVIDLEVMAKLLGRRSVSAPEIGVIALARDGSDRKNALEGLRAPDFLLRDLDGRPFTFNETSGRKRLIVTFSSWCGCRYDLPGWQALSDELGEDNISIILVAFDDNVEVVRPFTEGISLPVLLDQQHLLSELYAISNVPTVVWIDEKGTIVRPNELAFGTDTFADFTGVSSEPHLNAIRAWVQHDVSPMDAVDARGAIADLSDDEIDARLHFRVGAEARRRGESDVAESHLRIASTLAPMDFSVRRAAMPLLGEDPFGQEFLDLYDEWKESGSPYHGLPIDAPEKGTR</sequence>
<gene>
    <name evidence="2" type="ORF">UFOPK3164_01057</name>
    <name evidence="3" type="ORF">UFOPK3427_01692</name>
    <name evidence="4" type="ORF">UFOPK4112_01851</name>
</gene>
<dbReference type="EMBL" id="CAFBPM010000035">
    <property type="protein sequence ID" value="CAB5032633.1"/>
    <property type="molecule type" value="Genomic_DNA"/>
</dbReference>
<protein>
    <submittedName>
        <fullName evidence="3">Unannotated protein</fullName>
    </submittedName>
</protein>
<dbReference type="AlphaFoldDB" id="A0A6J7ERZ8"/>
<accession>A0A6J7ERZ8</accession>